<proteinExistence type="predicted"/>
<dbReference type="Proteomes" id="UP000494172">
    <property type="component" value="Unassembled WGS sequence"/>
</dbReference>
<accession>A0A9Q9UQ83</accession>
<dbReference type="EMBL" id="CABVPX010000005">
    <property type="protein sequence ID" value="VWB35257.1"/>
    <property type="molecule type" value="Genomic_DNA"/>
</dbReference>
<comment type="caution">
    <text evidence="1">The sequence shown here is derived from an EMBL/GenBank/DDBJ whole genome shotgun (WGS) entry which is preliminary data.</text>
</comment>
<sequence length="76" mass="8360">MRGFSFVGVGMAKDAQQSGSVTPVTFIDTEFRSRVIVFPDGSHVAVLAGKTEVTEPEHIAYLESRECFKRIPTKAQ</sequence>
<gene>
    <name evidence="1" type="ORF">BAR24066_01534</name>
</gene>
<dbReference type="AlphaFoldDB" id="A0A9Q9UQ83"/>
<reference evidence="1 2" key="1">
    <citation type="submission" date="2019-09" db="EMBL/GenBank/DDBJ databases">
        <authorList>
            <person name="Depoorter E."/>
        </authorList>
    </citation>
    <scope>NUCLEOTIDE SEQUENCE [LARGE SCALE GENOMIC DNA]</scope>
    <source>
        <strain evidence="1">LMG 24066</strain>
    </source>
</reference>
<evidence type="ECO:0000313" key="2">
    <source>
        <dbReference type="Proteomes" id="UP000494172"/>
    </source>
</evidence>
<organism evidence="1 2">
    <name type="scientific">Burkholderia arboris</name>
    <dbReference type="NCBI Taxonomy" id="488730"/>
    <lineage>
        <taxon>Bacteria</taxon>
        <taxon>Pseudomonadati</taxon>
        <taxon>Pseudomonadota</taxon>
        <taxon>Betaproteobacteria</taxon>
        <taxon>Burkholderiales</taxon>
        <taxon>Burkholderiaceae</taxon>
        <taxon>Burkholderia</taxon>
        <taxon>Burkholderia cepacia complex</taxon>
    </lineage>
</organism>
<protein>
    <submittedName>
        <fullName evidence="1">Uncharacterized protein</fullName>
    </submittedName>
</protein>
<name>A0A9Q9UQ83_9BURK</name>
<evidence type="ECO:0000313" key="1">
    <source>
        <dbReference type="EMBL" id="VWB35257.1"/>
    </source>
</evidence>